<dbReference type="Pfam" id="PF00903">
    <property type="entry name" value="Glyoxalase"/>
    <property type="match status" value="1"/>
</dbReference>
<dbReference type="InterPro" id="IPR004360">
    <property type="entry name" value="Glyas_Fos-R_dOase_dom"/>
</dbReference>
<keyword evidence="3" id="KW-1185">Reference proteome</keyword>
<evidence type="ECO:0000313" key="2">
    <source>
        <dbReference type="EMBL" id="MFC7241310.1"/>
    </source>
</evidence>
<comment type="caution">
    <text evidence="2">The sequence shown here is derived from an EMBL/GenBank/DDBJ whole genome shotgun (WGS) entry which is preliminary data.</text>
</comment>
<gene>
    <name evidence="2" type="ORF">ACFQO7_02340</name>
</gene>
<organism evidence="2 3">
    <name type="scientific">Catellatospora aurea</name>
    <dbReference type="NCBI Taxonomy" id="1337874"/>
    <lineage>
        <taxon>Bacteria</taxon>
        <taxon>Bacillati</taxon>
        <taxon>Actinomycetota</taxon>
        <taxon>Actinomycetes</taxon>
        <taxon>Micromonosporales</taxon>
        <taxon>Micromonosporaceae</taxon>
        <taxon>Catellatospora</taxon>
    </lineage>
</organism>
<dbReference type="InterPro" id="IPR029068">
    <property type="entry name" value="Glyas_Bleomycin-R_OHBP_Dase"/>
</dbReference>
<dbReference type="InterPro" id="IPR037523">
    <property type="entry name" value="VOC_core"/>
</dbReference>
<feature type="domain" description="VOC" evidence="1">
    <location>
        <begin position="21"/>
        <end position="153"/>
    </location>
</feature>
<accession>A0ABW2GMR0</accession>
<dbReference type="SUPFAM" id="SSF54593">
    <property type="entry name" value="Glyoxalase/Bleomycin resistance protein/Dihydroxybiphenyl dioxygenase"/>
    <property type="match status" value="1"/>
</dbReference>
<protein>
    <submittedName>
        <fullName evidence="2">VOC family protein</fullName>
    </submittedName>
</protein>
<dbReference type="Proteomes" id="UP001596392">
    <property type="component" value="Unassembled WGS sequence"/>
</dbReference>
<dbReference type="RefSeq" id="WP_376804784.1">
    <property type="nucleotide sequence ID" value="NZ_JBHTAC010000002.1"/>
</dbReference>
<proteinExistence type="predicted"/>
<reference evidence="3" key="1">
    <citation type="journal article" date="2019" name="Int. J. Syst. Evol. Microbiol.">
        <title>The Global Catalogue of Microorganisms (GCM) 10K type strain sequencing project: providing services to taxonomists for standard genome sequencing and annotation.</title>
        <authorList>
            <consortium name="The Broad Institute Genomics Platform"/>
            <consortium name="The Broad Institute Genome Sequencing Center for Infectious Disease"/>
            <person name="Wu L."/>
            <person name="Ma J."/>
        </authorList>
    </citation>
    <scope>NUCLEOTIDE SEQUENCE [LARGE SCALE GENOMIC DNA]</scope>
    <source>
        <strain evidence="3">CGMCC 1.9106</strain>
    </source>
</reference>
<dbReference type="Gene3D" id="3.10.180.10">
    <property type="entry name" value="2,3-Dihydroxybiphenyl 1,2-Dioxygenase, domain 1"/>
    <property type="match status" value="1"/>
</dbReference>
<sequence length="160" mass="17382">MNSAQPDRPADAVAPPAVDMKVEVVVLPVADVDRALNFYRGLGWRLDADYEAGPRFRIVQLTPPGSACSVHLGRGLTPAAPGTVQGTYLVVDDLDRAREDLLGRGVEVSPVFHNTYDNGFQERVDGRAPDGRSYASFATFTDPDGNGWLMQEVKERAPGR</sequence>
<dbReference type="EMBL" id="JBHTAC010000002">
    <property type="protein sequence ID" value="MFC7241310.1"/>
    <property type="molecule type" value="Genomic_DNA"/>
</dbReference>
<evidence type="ECO:0000259" key="1">
    <source>
        <dbReference type="PROSITE" id="PS51819"/>
    </source>
</evidence>
<dbReference type="PROSITE" id="PS51819">
    <property type="entry name" value="VOC"/>
    <property type="match status" value="1"/>
</dbReference>
<name>A0ABW2GMR0_9ACTN</name>
<evidence type="ECO:0000313" key="3">
    <source>
        <dbReference type="Proteomes" id="UP001596392"/>
    </source>
</evidence>